<proteinExistence type="predicted"/>
<gene>
    <name evidence="1" type="ORF">EPV75_00110</name>
</gene>
<evidence type="ECO:0000313" key="1">
    <source>
        <dbReference type="EMBL" id="QAB14186.1"/>
    </source>
</evidence>
<accession>A0A451G406</accession>
<dbReference type="KEGG" id="htr:EPV75_00110"/>
<dbReference type="AlphaFoldDB" id="A0A451G406"/>
<dbReference type="RefSeq" id="WP_128384045.1">
    <property type="nucleotide sequence ID" value="NZ_CP035033.1"/>
</dbReference>
<name>A0A451G406_9GAMM</name>
<sequence length="134" mass="14586">MKFMVQKLILGLSVLGLVATLTACGTGQPIRNMESQPVPSNIKTAEQVKKAIRTAGAGLGWIISDDGAGKLKGTLNLRTHQAIISIPYSAKEYSLIYVSSVNLDYDSTKGTIHKNYNSWIQNLNNRIQVQLIGL</sequence>
<dbReference type="EMBL" id="CP035033">
    <property type="protein sequence ID" value="QAB14186.1"/>
    <property type="molecule type" value="Genomic_DNA"/>
</dbReference>
<dbReference type="Proteomes" id="UP000285478">
    <property type="component" value="Chromosome"/>
</dbReference>
<evidence type="ECO:0000313" key="2">
    <source>
        <dbReference type="Proteomes" id="UP000285478"/>
    </source>
</evidence>
<organism evidence="1 2">
    <name type="scientific">Hydrogenovibrio thermophilus</name>
    <dbReference type="NCBI Taxonomy" id="265883"/>
    <lineage>
        <taxon>Bacteria</taxon>
        <taxon>Pseudomonadati</taxon>
        <taxon>Pseudomonadota</taxon>
        <taxon>Gammaproteobacteria</taxon>
        <taxon>Thiotrichales</taxon>
        <taxon>Piscirickettsiaceae</taxon>
        <taxon>Hydrogenovibrio</taxon>
    </lineage>
</organism>
<reference evidence="1 2" key="1">
    <citation type="journal article" date="2018" name="Environ. Microbiol.">
        <title>Genomes of ubiquitous marine and hypersaline Hydrogenovibrio, Thiomicrorhabdus and Thiomicrospira spp. encode a diversity of mechanisms to sustain chemolithoautotrophy in heterogeneous environments.</title>
        <authorList>
            <person name="Scott K.M."/>
            <person name="Williams J."/>
            <person name="Porter C.M.B."/>
            <person name="Russel S."/>
            <person name="Harmer T.L."/>
            <person name="Paul J.H."/>
            <person name="Antonen K.M."/>
            <person name="Bridges M.K."/>
            <person name="Camper G.J."/>
            <person name="Campla C.K."/>
            <person name="Casella L.G."/>
            <person name="Chase E."/>
            <person name="Conrad J.W."/>
            <person name="Cruz M.C."/>
            <person name="Dunlap D.S."/>
            <person name="Duran L."/>
            <person name="Fahsbender E.M."/>
            <person name="Goldsmith D.B."/>
            <person name="Keeley R.F."/>
            <person name="Kondoff M.R."/>
            <person name="Kussy B.I."/>
            <person name="Lane M.K."/>
            <person name="Lawler S."/>
            <person name="Leigh B.A."/>
            <person name="Lewis C."/>
            <person name="Lostal L.M."/>
            <person name="Marking D."/>
            <person name="Mancera P.A."/>
            <person name="McClenthan E.C."/>
            <person name="McIntyre E.A."/>
            <person name="Mine J.A."/>
            <person name="Modi S."/>
            <person name="Moore B.D."/>
            <person name="Morgan W.A."/>
            <person name="Nelson K.M."/>
            <person name="Nguyen K.N."/>
            <person name="Ogburn N."/>
            <person name="Parrino D.G."/>
            <person name="Pedapudi A.D."/>
            <person name="Pelham R.P."/>
            <person name="Preece A.M."/>
            <person name="Rampersad E.A."/>
            <person name="Richardson J.C."/>
            <person name="Rodgers C.M."/>
            <person name="Schaffer B.L."/>
            <person name="Sheridan N.E."/>
            <person name="Solone M.R."/>
            <person name="Staley Z.R."/>
            <person name="Tabuchi M."/>
            <person name="Waide R.J."/>
            <person name="Wanjugi P.W."/>
            <person name="Young S."/>
            <person name="Clum A."/>
            <person name="Daum C."/>
            <person name="Huntemann M."/>
            <person name="Ivanova N."/>
            <person name="Kyrpides N."/>
            <person name="Mikhailova N."/>
            <person name="Palaniappan K."/>
            <person name="Pillay M."/>
            <person name="Reddy T.B.K."/>
            <person name="Shapiro N."/>
            <person name="Stamatis D."/>
            <person name="Varghese N."/>
            <person name="Woyke T."/>
            <person name="Boden R."/>
            <person name="Freyermuth S.K."/>
            <person name="Kerfeld C.A."/>
        </authorList>
    </citation>
    <scope>NUCLEOTIDE SEQUENCE [LARGE SCALE GENOMIC DNA]</scope>
    <source>
        <strain evidence="1 2">JR-2</strain>
    </source>
</reference>
<keyword evidence="2" id="KW-1185">Reference proteome</keyword>
<protein>
    <recommendedName>
        <fullName evidence="3">Lipoprotein</fullName>
    </recommendedName>
</protein>
<evidence type="ECO:0008006" key="3">
    <source>
        <dbReference type="Google" id="ProtNLM"/>
    </source>
</evidence>
<dbReference type="PROSITE" id="PS51257">
    <property type="entry name" value="PROKAR_LIPOPROTEIN"/>
    <property type="match status" value="1"/>
</dbReference>